<dbReference type="InterPro" id="IPR006680">
    <property type="entry name" value="Amidohydro-rel"/>
</dbReference>
<keyword evidence="1" id="KW-0456">Lyase</keyword>
<dbReference type="PANTHER" id="PTHR21240">
    <property type="entry name" value="2-AMINO-3-CARBOXYLMUCONATE-6-SEMIALDEHYDE DECARBOXYLASE"/>
    <property type="match status" value="1"/>
</dbReference>
<dbReference type="RefSeq" id="WP_220161104.1">
    <property type="nucleotide sequence ID" value="NZ_CP080507.1"/>
</dbReference>
<dbReference type="GO" id="GO:0016831">
    <property type="term" value="F:carboxy-lyase activity"/>
    <property type="evidence" value="ECO:0007669"/>
    <property type="project" value="InterPro"/>
</dbReference>
<dbReference type="PANTHER" id="PTHR21240:SF28">
    <property type="entry name" value="ISO-OROTATE DECARBOXYLASE (EUROFUNG)"/>
    <property type="match status" value="1"/>
</dbReference>
<accession>A0A8F9TS35</accession>
<dbReference type="SUPFAM" id="SSF51556">
    <property type="entry name" value="Metallo-dependent hydrolases"/>
    <property type="match status" value="1"/>
</dbReference>
<dbReference type="InterPro" id="IPR032466">
    <property type="entry name" value="Metal_Hydrolase"/>
</dbReference>
<proteinExistence type="predicted"/>
<sequence>MRAIDIHTHPVFFRSGYSAAEADRLAAGASALGVRHMICLGDVLVYGPRPNEKQVRTINDQTAQLLRWRPDYFTGFCGLNPVLGERAVQREVERCAALGFKGIKLEISNNAREACMKPVMHAAARFGLPVLQHTWSMTHIRQRHMHSDPEDTALLARRFPNVRIIMAHLTGCGYRGILEAKGIDNLVVDTSGGYPEAGLLDFALEHLGADHIVYGSDLPIRETSVTLNRILGTKMSTTEREKILYGNTARLLQLAP</sequence>
<reference evidence="3" key="1">
    <citation type="submission" date="2021-08" db="EMBL/GenBank/DDBJ databases">
        <title>Genome of a novel bacterium of the phylum Verrucomicrobia, Oleiharenicola sp. KSB-15.</title>
        <authorList>
            <person name="Chung J.-H."/>
            <person name="Ahn J.-H."/>
            <person name="Yoon Y."/>
            <person name="Kim D.-Y."/>
            <person name="An S.-H."/>
            <person name="Park I."/>
            <person name="Yeon J."/>
        </authorList>
    </citation>
    <scope>NUCLEOTIDE SEQUENCE</scope>
    <source>
        <strain evidence="3">KSB-15</strain>
    </source>
</reference>
<dbReference type="Gene3D" id="3.20.20.140">
    <property type="entry name" value="Metal-dependent hydrolases"/>
    <property type="match status" value="1"/>
</dbReference>
<organism evidence="3 4">
    <name type="scientific">Horticoccus luteus</name>
    <dbReference type="NCBI Taxonomy" id="2862869"/>
    <lineage>
        <taxon>Bacteria</taxon>
        <taxon>Pseudomonadati</taxon>
        <taxon>Verrucomicrobiota</taxon>
        <taxon>Opitutia</taxon>
        <taxon>Opitutales</taxon>
        <taxon>Opitutaceae</taxon>
        <taxon>Horticoccus</taxon>
    </lineage>
</organism>
<dbReference type="GO" id="GO:0005737">
    <property type="term" value="C:cytoplasm"/>
    <property type="evidence" value="ECO:0007669"/>
    <property type="project" value="TreeGrafter"/>
</dbReference>
<evidence type="ECO:0000259" key="2">
    <source>
        <dbReference type="Pfam" id="PF04909"/>
    </source>
</evidence>
<dbReference type="KEGG" id="ole:K0B96_11835"/>
<dbReference type="GO" id="GO:0019748">
    <property type="term" value="P:secondary metabolic process"/>
    <property type="evidence" value="ECO:0007669"/>
    <property type="project" value="TreeGrafter"/>
</dbReference>
<dbReference type="InterPro" id="IPR032465">
    <property type="entry name" value="ACMSD"/>
</dbReference>
<evidence type="ECO:0000256" key="1">
    <source>
        <dbReference type="ARBA" id="ARBA00023239"/>
    </source>
</evidence>
<name>A0A8F9TS35_9BACT</name>
<protein>
    <submittedName>
        <fullName evidence="3">Amidohydrolase family protein</fullName>
    </submittedName>
</protein>
<feature type="domain" description="Amidohydrolase-related" evidence="2">
    <location>
        <begin position="4"/>
        <end position="253"/>
    </location>
</feature>
<dbReference type="Pfam" id="PF04909">
    <property type="entry name" value="Amidohydro_2"/>
    <property type="match status" value="1"/>
</dbReference>
<dbReference type="AlphaFoldDB" id="A0A8F9TS35"/>
<dbReference type="EMBL" id="CP080507">
    <property type="protein sequence ID" value="QYM78000.1"/>
    <property type="molecule type" value="Genomic_DNA"/>
</dbReference>
<evidence type="ECO:0000313" key="4">
    <source>
        <dbReference type="Proteomes" id="UP000825051"/>
    </source>
</evidence>
<dbReference type="GO" id="GO:0016787">
    <property type="term" value="F:hydrolase activity"/>
    <property type="evidence" value="ECO:0007669"/>
    <property type="project" value="InterPro"/>
</dbReference>
<keyword evidence="4" id="KW-1185">Reference proteome</keyword>
<dbReference type="Proteomes" id="UP000825051">
    <property type="component" value="Chromosome"/>
</dbReference>
<gene>
    <name evidence="3" type="ORF">K0B96_11835</name>
</gene>
<evidence type="ECO:0000313" key="3">
    <source>
        <dbReference type="EMBL" id="QYM78000.1"/>
    </source>
</evidence>